<dbReference type="AlphaFoldDB" id="A0AAW8AIG7"/>
<feature type="non-terminal residue" evidence="1">
    <location>
        <position position="93"/>
    </location>
</feature>
<dbReference type="GO" id="GO:0006508">
    <property type="term" value="P:proteolysis"/>
    <property type="evidence" value="ECO:0007669"/>
    <property type="project" value="InterPro"/>
</dbReference>
<protein>
    <recommendedName>
        <fullName evidence="3">Peptidase S8</fullName>
    </recommendedName>
</protein>
<dbReference type="InterPro" id="IPR036852">
    <property type="entry name" value="Peptidase_S8/S53_dom_sf"/>
</dbReference>
<dbReference type="EMBL" id="JAUUIA010000303">
    <property type="protein sequence ID" value="MDP0971086.1"/>
    <property type="molecule type" value="Genomic_DNA"/>
</dbReference>
<dbReference type="GO" id="GO:0004252">
    <property type="term" value="F:serine-type endopeptidase activity"/>
    <property type="evidence" value="ECO:0007669"/>
    <property type="project" value="InterPro"/>
</dbReference>
<accession>A0AAW8AIG7</accession>
<reference evidence="1" key="1">
    <citation type="submission" date="2023-07" db="EMBL/GenBank/DDBJ databases">
        <authorList>
            <person name="Peng Z."/>
        </authorList>
    </citation>
    <scope>NUCLEOTIDE SEQUENCE</scope>
    <source>
        <strain evidence="1">KP219</strain>
    </source>
</reference>
<sequence>VIAAQASVKAAVEQVTQQTASESYGYVVNGFSTKVRVVDIPKLKQIAAVKTVTLAKVYYPTDTKANSMANVQAVWSNYKYKGEGTVVSVIDTG</sequence>
<feature type="non-terminal residue" evidence="1">
    <location>
        <position position="1"/>
    </location>
</feature>
<organism evidence="1 2">
    <name type="scientific">Klebsiella pneumoniae</name>
    <dbReference type="NCBI Taxonomy" id="573"/>
    <lineage>
        <taxon>Bacteria</taxon>
        <taxon>Pseudomonadati</taxon>
        <taxon>Pseudomonadota</taxon>
        <taxon>Gammaproteobacteria</taxon>
        <taxon>Enterobacterales</taxon>
        <taxon>Enterobacteriaceae</taxon>
        <taxon>Klebsiella/Raoultella group</taxon>
        <taxon>Klebsiella</taxon>
        <taxon>Klebsiella pneumoniae complex</taxon>
    </lineage>
</organism>
<dbReference type="SUPFAM" id="SSF52743">
    <property type="entry name" value="Subtilisin-like"/>
    <property type="match status" value="1"/>
</dbReference>
<comment type="caution">
    <text evidence="1">The sequence shown here is derived from an EMBL/GenBank/DDBJ whole genome shotgun (WGS) entry which is preliminary data.</text>
</comment>
<dbReference type="Proteomes" id="UP001244490">
    <property type="component" value="Unassembled WGS sequence"/>
</dbReference>
<evidence type="ECO:0008006" key="3">
    <source>
        <dbReference type="Google" id="ProtNLM"/>
    </source>
</evidence>
<evidence type="ECO:0000313" key="2">
    <source>
        <dbReference type="Proteomes" id="UP001244490"/>
    </source>
</evidence>
<proteinExistence type="predicted"/>
<evidence type="ECO:0000313" key="1">
    <source>
        <dbReference type="EMBL" id="MDP0971086.1"/>
    </source>
</evidence>
<name>A0AAW8AIG7_KLEPN</name>
<gene>
    <name evidence="1" type="ORF">Q6294_29530</name>
</gene>